<evidence type="ECO:0000313" key="2">
    <source>
        <dbReference type="Proteomes" id="UP001428341"/>
    </source>
</evidence>
<dbReference type="Proteomes" id="UP001428341">
    <property type="component" value="Unassembled WGS sequence"/>
</dbReference>
<proteinExistence type="predicted"/>
<accession>A0AAP0LHD3</accession>
<keyword evidence="2" id="KW-1185">Reference proteome</keyword>
<dbReference type="AlphaFoldDB" id="A0AAP0LHD3"/>
<name>A0AAP0LHD3_9ROSI</name>
<gene>
    <name evidence="1" type="ORF">WN944_027127</name>
</gene>
<dbReference type="EMBL" id="JBCGBO010000025">
    <property type="protein sequence ID" value="KAK9175121.1"/>
    <property type="molecule type" value="Genomic_DNA"/>
</dbReference>
<evidence type="ECO:0000313" key="1">
    <source>
        <dbReference type="EMBL" id="KAK9175121.1"/>
    </source>
</evidence>
<protein>
    <submittedName>
        <fullName evidence="1">Uncharacterized protein</fullName>
    </submittedName>
</protein>
<sequence length="71" mass="7720">MADAFILVLIVVIRKLGKDYVGPNPQVDCSDNDCGSASNQKFPGFDQDGHELYVRPLSILILLVIASICVN</sequence>
<comment type="caution">
    <text evidence="1">The sequence shown here is derived from an EMBL/GenBank/DDBJ whole genome shotgun (WGS) entry which is preliminary data.</text>
</comment>
<reference evidence="1 2" key="1">
    <citation type="submission" date="2024-05" db="EMBL/GenBank/DDBJ databases">
        <title>Haplotype-resolved chromosome-level genome assembly of Huyou (Citrus changshanensis).</title>
        <authorList>
            <person name="Miao C."/>
            <person name="Chen W."/>
            <person name="Wu Y."/>
            <person name="Wang L."/>
            <person name="Zhao S."/>
            <person name="Grierson D."/>
            <person name="Xu C."/>
            <person name="Chen K."/>
        </authorList>
    </citation>
    <scope>NUCLEOTIDE SEQUENCE [LARGE SCALE GENOMIC DNA]</scope>
    <source>
        <strain evidence="1">01-14</strain>
        <tissue evidence="1">Leaf</tissue>
    </source>
</reference>
<organism evidence="1 2">
    <name type="scientific">Citrus x changshan-huyou</name>
    <dbReference type="NCBI Taxonomy" id="2935761"/>
    <lineage>
        <taxon>Eukaryota</taxon>
        <taxon>Viridiplantae</taxon>
        <taxon>Streptophyta</taxon>
        <taxon>Embryophyta</taxon>
        <taxon>Tracheophyta</taxon>
        <taxon>Spermatophyta</taxon>
        <taxon>Magnoliopsida</taxon>
        <taxon>eudicotyledons</taxon>
        <taxon>Gunneridae</taxon>
        <taxon>Pentapetalae</taxon>
        <taxon>rosids</taxon>
        <taxon>malvids</taxon>
        <taxon>Sapindales</taxon>
        <taxon>Rutaceae</taxon>
        <taxon>Aurantioideae</taxon>
        <taxon>Citrus</taxon>
    </lineage>
</organism>